<evidence type="ECO:0000313" key="1">
    <source>
        <dbReference type="EMBL" id="KAL3534127.1"/>
    </source>
</evidence>
<dbReference type="Proteomes" id="UP001630127">
    <property type="component" value="Unassembled WGS sequence"/>
</dbReference>
<protein>
    <submittedName>
        <fullName evidence="1">Uncharacterized protein</fullName>
    </submittedName>
</protein>
<name>A0ABD3ASC5_9GENT</name>
<reference evidence="1 2" key="1">
    <citation type="submission" date="2024-11" db="EMBL/GenBank/DDBJ databases">
        <title>A near-complete genome assembly of Cinchona calisaya.</title>
        <authorList>
            <person name="Lian D.C."/>
            <person name="Zhao X.W."/>
            <person name="Wei L."/>
        </authorList>
    </citation>
    <scope>NUCLEOTIDE SEQUENCE [LARGE SCALE GENOMIC DNA]</scope>
    <source>
        <tissue evidence="1">Nenye</tissue>
    </source>
</reference>
<dbReference type="EMBL" id="JBJUIK010000002">
    <property type="protein sequence ID" value="KAL3534127.1"/>
    <property type="molecule type" value="Genomic_DNA"/>
</dbReference>
<comment type="caution">
    <text evidence="1">The sequence shown here is derived from an EMBL/GenBank/DDBJ whole genome shotgun (WGS) entry which is preliminary data.</text>
</comment>
<accession>A0ABD3ASC5</accession>
<evidence type="ECO:0000313" key="2">
    <source>
        <dbReference type="Proteomes" id="UP001630127"/>
    </source>
</evidence>
<sequence>MLCCTTYSLNNCYQEKKSSKAASTCALQKIHINKKSSKRSNGNVAGEEFKLEKEFLSICWTASLTVVHTLESQQELYWSLLVFLDLVELSALPVTFLIFLTLVEEEDR</sequence>
<dbReference type="AlphaFoldDB" id="A0ABD3ASC5"/>
<gene>
    <name evidence="1" type="ORF">ACH5RR_002588</name>
</gene>
<proteinExistence type="predicted"/>
<keyword evidence="2" id="KW-1185">Reference proteome</keyword>
<organism evidence="1 2">
    <name type="scientific">Cinchona calisaya</name>
    <dbReference type="NCBI Taxonomy" id="153742"/>
    <lineage>
        <taxon>Eukaryota</taxon>
        <taxon>Viridiplantae</taxon>
        <taxon>Streptophyta</taxon>
        <taxon>Embryophyta</taxon>
        <taxon>Tracheophyta</taxon>
        <taxon>Spermatophyta</taxon>
        <taxon>Magnoliopsida</taxon>
        <taxon>eudicotyledons</taxon>
        <taxon>Gunneridae</taxon>
        <taxon>Pentapetalae</taxon>
        <taxon>asterids</taxon>
        <taxon>lamiids</taxon>
        <taxon>Gentianales</taxon>
        <taxon>Rubiaceae</taxon>
        <taxon>Cinchonoideae</taxon>
        <taxon>Cinchoneae</taxon>
        <taxon>Cinchona</taxon>
    </lineage>
</organism>